<reference evidence="2" key="1">
    <citation type="submission" date="2015-10" db="EMBL/GenBank/DDBJ databases">
        <title>Description of Candidatus Tenderia electrophaga gen. nov, sp. nov., an Uncultivated Electroautotroph from a Biocathode Enrichment.</title>
        <authorList>
            <person name="Eddie B.J."/>
            <person name="Malanoski A.P."/>
            <person name="Wang Z."/>
            <person name="Hall R.J."/>
            <person name="Oh S.D."/>
            <person name="Heiner C."/>
            <person name="Lin B."/>
            <person name="Strycharz-Glaven S.M."/>
        </authorList>
    </citation>
    <scope>NUCLEOTIDE SEQUENCE [LARGE SCALE GENOMIC DNA]</scope>
    <source>
        <strain evidence="2">NRL1</strain>
    </source>
</reference>
<sequence>MISDYLHTDWAAMTATDWWGLFVTVAIFFCMIGLYYLVFKPSSKTKLEQHRDFVLREDSEHWEK</sequence>
<keyword evidence="1" id="KW-0812">Transmembrane</keyword>
<proteinExistence type="predicted"/>
<evidence type="ECO:0000313" key="2">
    <source>
        <dbReference type="EMBL" id="ALP53000.1"/>
    </source>
</evidence>
<accession>A0A0S2TCX4</accession>
<dbReference type="EMBL" id="CP013099">
    <property type="protein sequence ID" value="ALP53000.1"/>
    <property type="molecule type" value="Genomic_DNA"/>
</dbReference>
<evidence type="ECO:0008006" key="4">
    <source>
        <dbReference type="Google" id="ProtNLM"/>
    </source>
</evidence>
<evidence type="ECO:0000256" key="1">
    <source>
        <dbReference type="SAM" id="Phobius"/>
    </source>
</evidence>
<feature type="transmembrane region" description="Helical" evidence="1">
    <location>
        <begin position="18"/>
        <end position="39"/>
    </location>
</feature>
<dbReference type="Proteomes" id="UP000055136">
    <property type="component" value="Chromosome"/>
</dbReference>
<dbReference type="KEGG" id="tee:Tel_07430"/>
<gene>
    <name evidence="2" type="ORF">Tel_07430</name>
</gene>
<dbReference type="AlphaFoldDB" id="A0A0S2TCX4"/>
<keyword evidence="1" id="KW-1133">Transmembrane helix</keyword>
<protein>
    <recommendedName>
        <fullName evidence="4">Cytochrome C oxidase Cbb3</fullName>
    </recommendedName>
</protein>
<organism evidence="2 3">
    <name type="scientific">Candidatus Tenderia electrophaga</name>
    <dbReference type="NCBI Taxonomy" id="1748243"/>
    <lineage>
        <taxon>Bacteria</taxon>
        <taxon>Pseudomonadati</taxon>
        <taxon>Pseudomonadota</taxon>
        <taxon>Gammaproteobacteria</taxon>
        <taxon>Candidatus Tenderiales</taxon>
        <taxon>Candidatus Tenderiaceae</taxon>
        <taxon>Candidatus Tenderia</taxon>
    </lineage>
</organism>
<dbReference type="STRING" id="1748243.Tel_07430"/>
<evidence type="ECO:0000313" key="3">
    <source>
        <dbReference type="Proteomes" id="UP000055136"/>
    </source>
</evidence>
<keyword evidence="1" id="KW-0472">Membrane</keyword>
<name>A0A0S2TCX4_9GAMM</name>
<keyword evidence="3" id="KW-1185">Reference proteome</keyword>